<comment type="caution">
    <text evidence="1">The sequence shown here is derived from an EMBL/GenBank/DDBJ whole genome shotgun (WGS) entry which is preliminary data.</text>
</comment>
<dbReference type="OrthoDB" id="2419521at2759"/>
<name>A0A9N9PCG1_9GLOM</name>
<proteinExistence type="predicted"/>
<sequence>TNVVILTTLKDLDNAFFVEHLNFKEINSVSDNDNNEEILDDINLDKLNKFKFIKVSDNYIKDEIFDNLKLTIKKLFEKKNIHILNKPVSIKLVINIQFMSSKSDLCKTCEMIKMDIQYAMSYKKKLELTKNYLAHLSYTQKKHDYYNNNIVNAIEDNKHNQITVESH</sequence>
<evidence type="ECO:0000313" key="1">
    <source>
        <dbReference type="EMBL" id="CAG8807383.1"/>
    </source>
</evidence>
<protein>
    <submittedName>
        <fullName evidence="1">23984_t:CDS:1</fullName>
    </submittedName>
</protein>
<reference evidence="1" key="1">
    <citation type="submission" date="2021-06" db="EMBL/GenBank/DDBJ databases">
        <authorList>
            <person name="Kallberg Y."/>
            <person name="Tangrot J."/>
            <person name="Rosling A."/>
        </authorList>
    </citation>
    <scope>NUCLEOTIDE SEQUENCE</scope>
    <source>
        <strain evidence="1">FL966</strain>
    </source>
</reference>
<feature type="non-terminal residue" evidence="1">
    <location>
        <position position="1"/>
    </location>
</feature>
<gene>
    <name evidence="1" type="ORF">CPELLU_LOCUS18287</name>
</gene>
<dbReference type="EMBL" id="CAJVQA010035604">
    <property type="protein sequence ID" value="CAG8807383.1"/>
    <property type="molecule type" value="Genomic_DNA"/>
</dbReference>
<dbReference type="AlphaFoldDB" id="A0A9N9PCG1"/>
<dbReference type="Proteomes" id="UP000789759">
    <property type="component" value="Unassembled WGS sequence"/>
</dbReference>
<feature type="non-terminal residue" evidence="1">
    <location>
        <position position="167"/>
    </location>
</feature>
<keyword evidence="2" id="KW-1185">Reference proteome</keyword>
<evidence type="ECO:0000313" key="2">
    <source>
        <dbReference type="Proteomes" id="UP000789759"/>
    </source>
</evidence>
<organism evidence="1 2">
    <name type="scientific">Cetraspora pellucida</name>
    <dbReference type="NCBI Taxonomy" id="1433469"/>
    <lineage>
        <taxon>Eukaryota</taxon>
        <taxon>Fungi</taxon>
        <taxon>Fungi incertae sedis</taxon>
        <taxon>Mucoromycota</taxon>
        <taxon>Glomeromycotina</taxon>
        <taxon>Glomeromycetes</taxon>
        <taxon>Diversisporales</taxon>
        <taxon>Gigasporaceae</taxon>
        <taxon>Cetraspora</taxon>
    </lineage>
</organism>
<accession>A0A9N9PCG1</accession>